<name>A0ABW2JB03_9ACTN</name>
<accession>A0ABW2JB03</accession>
<keyword evidence="1" id="KW-0677">Repeat</keyword>
<dbReference type="InterPro" id="IPR031325">
    <property type="entry name" value="RHS_repeat"/>
</dbReference>
<feature type="region of interest" description="Disordered" evidence="2">
    <location>
        <begin position="381"/>
        <end position="418"/>
    </location>
</feature>
<dbReference type="InterPro" id="IPR006530">
    <property type="entry name" value="YD"/>
</dbReference>
<dbReference type="SUPFAM" id="SSF69304">
    <property type="entry name" value="Tricorn protease N-terminal domain"/>
    <property type="match status" value="1"/>
</dbReference>
<dbReference type="InterPro" id="IPR045351">
    <property type="entry name" value="DUF6531"/>
</dbReference>
<evidence type="ECO:0000259" key="3">
    <source>
        <dbReference type="Pfam" id="PF20148"/>
    </source>
</evidence>
<proteinExistence type="predicted"/>
<dbReference type="Gene3D" id="2.180.10.10">
    <property type="entry name" value="RHS repeat-associated core"/>
    <property type="match status" value="2"/>
</dbReference>
<dbReference type="NCBIfam" id="TIGR03696">
    <property type="entry name" value="Rhs_assc_core"/>
    <property type="match status" value="1"/>
</dbReference>
<dbReference type="InterPro" id="IPR022385">
    <property type="entry name" value="Rhs_assc_core"/>
</dbReference>
<evidence type="ECO:0000313" key="6">
    <source>
        <dbReference type="EMBL" id="MFC7303184.1"/>
    </source>
</evidence>
<dbReference type="Pfam" id="PF20148">
    <property type="entry name" value="DUF6531"/>
    <property type="match status" value="1"/>
</dbReference>
<feature type="region of interest" description="Disordered" evidence="2">
    <location>
        <begin position="1437"/>
        <end position="1471"/>
    </location>
</feature>
<dbReference type="InterPro" id="IPR050708">
    <property type="entry name" value="T6SS_VgrG/RHS"/>
</dbReference>
<dbReference type="EMBL" id="JBHTCF010000001">
    <property type="protein sequence ID" value="MFC7303184.1"/>
    <property type="molecule type" value="Genomic_DNA"/>
</dbReference>
<gene>
    <name evidence="6" type="ORF">ACFQVC_03000</name>
</gene>
<sequence length="1584" mass="173078">MVSFGDVGDAFKNAGNAGLDKLGDVVDSGKEKLGEGVNWATDKAGGALDAVGAEGVADDVEGWGDKAASELGAKVGEQQLGQTDDPKLLVHGSAAEIRASALHLGDFYKAFDRVGDGMRRLDSSRWRGEAAEAFRRTFEMHPTKWLHAADACGKAATALERYAETVEWAQQQAADAIALYKRGQETSQQAVAAYNKRVDTYNAAVQADQDPGPRPEPFSDPGEADLKQAADLLAEARRQRDDMGRVAADEVKAALEHAPTEPAPLDKLAANTVDLAQSAGTELTHVAGGVIKGGAGLVNFGRGLLPMDPYNLTHPVAYMQNASMTLSGLVSSVAQPQRTAKNALDAFNSDRSEFIGRLLPELASTKGAGFGRAGFRTAGKNGLEGAAETGAKPSARDGVSRNPAEPSRQPEAVESRHTDPIDLATGKMYLPQTDVTLPGVLPLIFKRRVESGYHLGHWFGPSWSSTVDQRLEVDSEGIIFIHDDGLLLAYPHPAPGVPVLPSHGPRWPLDRASDGAGYTITDPVAGRVWHFTDRNEHLSVLEQIDDRNGNWITFSYDAEGAPTEIAHCAGYRVRVTTDGERVTALHLAGAGMGGTDQELIRYGYTEGNLTEVTGSSGLPLRFAYDDAGRVTSWTDTNERSYTYEYDAQDRCIAEGGTEGHMALRLDYDSSDPATGLRVTRAVTGGGHERRYVINDIHQVVAEIDPLGAVNRYERDRHNRLLCHTDPLGHTTTFRYDEAGNLTTVIRPDGRETRAEYNELGLPVKVVNPDGTVWRQEYDARGNRTATTASLGRTTHFAYDEAGRLTAVTNALGVMSTVRCDAAGLPVEITGPQGVATRYRRDAFGRPVAVTDALGATTLLEWTVEGKLARRTAPDGSTESWVYDGEGNCTAHTDAMGVTTSYEYTHFDLLKARTEPNGVRYEFDYDSELHLTQVTNPQGLTWRYDYDPAGRLIAETDFDDRALAYTYDSANRLTSRTNGLGERITYERNALGQLASKNVEGRVTTFEYDLTDQLAQATGPNVSLTLLRDSLGRLKYETVNGRRISFSYDALGRRTSRTTPTGATSSWTYDAMGNRAALVASGRTIAFEHDAVGRELTRRIGDTAPVSFTNTFDPLGRLAAQSVTGADGGSIQRRAYQYRSDGKLIGIDDQLNGARHFGLDTAGRITAVHAVGWTESYAYDTAGNQTSASWPDTHPGHEASGLRTYNGTRIKTAGGIRYEHDAQGRVVLRQKTRLSRKPDTWRYAWDAEDRLTSVVTPDGTTWRYLYDPLGRRTAKQRLASDGSGEVVEQVDFTWDGSTLCEQTSRTSVASPSAVILTWDHQGQRPIAQTERILAGEEPQQEIDSRFFAIITDLVGAPTELLNEQGDITWRTRSTVWGTTAWNHRSATAYTPLRFPGQYFDAETGLHYNYFRTYDPETARYLTSDALGLAPAPNPNTYVQNPHTQADPLGLAPDYSEEKRGPFDFREPNPAHPPNSSVLDAMRQAPVGGNIDCSEIAEYIMRRSDGDGKIINFTTHSGEDVRIPSEGGRVVTDYRYHDVYTDGRYVYDPEMSQNPIPLGDYKRALRHLNQGEKVVIGDGGYDGPLF</sequence>
<evidence type="ECO:0000259" key="5">
    <source>
        <dbReference type="Pfam" id="PF25023"/>
    </source>
</evidence>
<dbReference type="Pfam" id="PF05593">
    <property type="entry name" value="RHS_repeat"/>
    <property type="match status" value="5"/>
</dbReference>
<dbReference type="Pfam" id="PF21725">
    <property type="entry name" value="T7SS_signal"/>
    <property type="match status" value="1"/>
</dbReference>
<keyword evidence="7" id="KW-1185">Reference proteome</keyword>
<organism evidence="6 7">
    <name type="scientific">Streptomyces monticola</name>
    <dbReference type="NCBI Taxonomy" id="2666263"/>
    <lineage>
        <taxon>Bacteria</taxon>
        <taxon>Bacillati</taxon>
        <taxon>Actinomycetota</taxon>
        <taxon>Actinomycetes</taxon>
        <taxon>Kitasatosporales</taxon>
        <taxon>Streptomycetaceae</taxon>
        <taxon>Streptomyces</taxon>
    </lineage>
</organism>
<evidence type="ECO:0000313" key="7">
    <source>
        <dbReference type="Proteomes" id="UP001596523"/>
    </source>
</evidence>
<dbReference type="Pfam" id="PF25023">
    <property type="entry name" value="TEN_YD-shell"/>
    <property type="match status" value="2"/>
</dbReference>
<feature type="compositionally biased region" description="Basic and acidic residues" evidence="2">
    <location>
        <begin position="1454"/>
        <end position="1467"/>
    </location>
</feature>
<reference evidence="7" key="1">
    <citation type="journal article" date="2019" name="Int. J. Syst. Evol. Microbiol.">
        <title>The Global Catalogue of Microorganisms (GCM) 10K type strain sequencing project: providing services to taxonomists for standard genome sequencing and annotation.</title>
        <authorList>
            <consortium name="The Broad Institute Genomics Platform"/>
            <consortium name="The Broad Institute Genome Sequencing Center for Infectious Disease"/>
            <person name="Wu L."/>
            <person name="Ma J."/>
        </authorList>
    </citation>
    <scope>NUCLEOTIDE SEQUENCE [LARGE SCALE GENOMIC DNA]</scope>
    <source>
        <strain evidence="7">SYNS20</strain>
    </source>
</reference>
<dbReference type="InterPro" id="IPR049082">
    <property type="entry name" value="T7SS_signal"/>
</dbReference>
<comment type="caution">
    <text evidence="6">The sequence shown here is derived from an EMBL/GenBank/DDBJ whole genome shotgun (WGS) entry which is preliminary data.</text>
</comment>
<evidence type="ECO:0000256" key="2">
    <source>
        <dbReference type="SAM" id="MobiDB-lite"/>
    </source>
</evidence>
<evidence type="ECO:0000259" key="4">
    <source>
        <dbReference type="Pfam" id="PF21725"/>
    </source>
</evidence>
<dbReference type="PANTHER" id="PTHR32305">
    <property type="match status" value="1"/>
</dbReference>
<protein>
    <submittedName>
        <fullName evidence="6">T7SS-secreted protein</fullName>
    </submittedName>
</protein>
<feature type="domain" description="DUF6531" evidence="3">
    <location>
        <begin position="419"/>
        <end position="489"/>
    </location>
</feature>
<feature type="domain" description="Putative T7SS secretion signal" evidence="4">
    <location>
        <begin position="24"/>
        <end position="262"/>
    </location>
</feature>
<feature type="domain" description="Teneurin-like YD-shell" evidence="5">
    <location>
        <begin position="876"/>
        <end position="1014"/>
    </location>
</feature>
<dbReference type="PANTHER" id="PTHR32305:SF15">
    <property type="entry name" value="PROTEIN RHSA-RELATED"/>
    <property type="match status" value="1"/>
</dbReference>
<evidence type="ECO:0000256" key="1">
    <source>
        <dbReference type="ARBA" id="ARBA00022737"/>
    </source>
</evidence>
<dbReference type="Proteomes" id="UP001596523">
    <property type="component" value="Unassembled WGS sequence"/>
</dbReference>
<dbReference type="InterPro" id="IPR056823">
    <property type="entry name" value="TEN-like_YD-shell"/>
</dbReference>
<dbReference type="NCBIfam" id="TIGR01643">
    <property type="entry name" value="YD_repeat_2x"/>
    <property type="match status" value="14"/>
</dbReference>
<dbReference type="RefSeq" id="WP_381826073.1">
    <property type="nucleotide sequence ID" value="NZ_JBHTCF010000001.1"/>
</dbReference>
<feature type="domain" description="Teneurin-like YD-shell" evidence="5">
    <location>
        <begin position="1156"/>
        <end position="1423"/>
    </location>
</feature>